<feature type="domain" description="DUF4283" evidence="2">
    <location>
        <begin position="260"/>
        <end position="337"/>
    </location>
</feature>
<accession>A0AAW2WCX0</accession>
<sequence>MNSLSSLTHTTPSTHTKPNHALEAVGTAEEGEDGEHGGDDLNGGKEETAAFAARLKAAFNMEEFLRLANKFVDDGDKKSMDALHQLKARWEAKIGPIQAPLSHPRTSLMDANPLVRNFHMTRRTLAPLMPREPTGEAPLLMLEAAAKGAAAPSLTPPNPNPRKEVAPSRVITHDALAPLAGPPPVHRDGIPPMESSSTIPNIFIGKVPLRSYPTLSQSENKFAEGFINSTRRSLRFIPSEKQNGEIIIRPTLEIVNAGARKWETMAVGYFLGRKPPFLQVQAYFQSIWPEVRDVIATTNGFFFITFRTRSAMDDAIDGGPWLFQGHPLVLQRWEPSMALRKHSHTPVPVWIELRHLPVELWTEDGLSTVASGVGKPLYPDSLMKTCTRLDFARVCVMLDYSSTLPKHLVVVTPMEDGSEVPCRVDVEYEWIPSKCTTCRALGHSTANCPTMKKPNKPVVKVFVQKSMEVPPIPPTQWRRGEGEFYGASY</sequence>
<dbReference type="InterPro" id="IPR040256">
    <property type="entry name" value="At4g02000-like"/>
</dbReference>
<reference evidence="3" key="1">
    <citation type="submission" date="2020-06" db="EMBL/GenBank/DDBJ databases">
        <authorList>
            <person name="Li T."/>
            <person name="Hu X."/>
            <person name="Zhang T."/>
            <person name="Song X."/>
            <person name="Zhang H."/>
            <person name="Dai N."/>
            <person name="Sheng W."/>
            <person name="Hou X."/>
            <person name="Wei L."/>
        </authorList>
    </citation>
    <scope>NUCLEOTIDE SEQUENCE</scope>
    <source>
        <strain evidence="3">KEN1</strain>
        <tissue evidence="3">Leaf</tissue>
    </source>
</reference>
<dbReference type="EMBL" id="JACGWN010000008">
    <property type="protein sequence ID" value="KAL0439677.1"/>
    <property type="molecule type" value="Genomic_DNA"/>
</dbReference>
<gene>
    <name evidence="3" type="ORF">Slati_2450700</name>
</gene>
<protein>
    <recommendedName>
        <fullName evidence="2">DUF4283 domain-containing protein</fullName>
    </recommendedName>
</protein>
<proteinExistence type="predicted"/>
<comment type="caution">
    <text evidence="3">The sequence shown here is derived from an EMBL/GenBank/DDBJ whole genome shotgun (WGS) entry which is preliminary data.</text>
</comment>
<evidence type="ECO:0000259" key="2">
    <source>
        <dbReference type="Pfam" id="PF14111"/>
    </source>
</evidence>
<evidence type="ECO:0000256" key="1">
    <source>
        <dbReference type="SAM" id="MobiDB-lite"/>
    </source>
</evidence>
<dbReference type="PANTHER" id="PTHR31286:SF165">
    <property type="entry name" value="DUF4283 DOMAIN-CONTAINING PROTEIN"/>
    <property type="match status" value="1"/>
</dbReference>
<evidence type="ECO:0000313" key="3">
    <source>
        <dbReference type="EMBL" id="KAL0439677.1"/>
    </source>
</evidence>
<feature type="region of interest" description="Disordered" evidence="1">
    <location>
        <begin position="1"/>
        <end position="22"/>
    </location>
</feature>
<dbReference type="PANTHER" id="PTHR31286">
    <property type="entry name" value="GLYCINE-RICH CELL WALL STRUCTURAL PROTEIN 1.8-LIKE"/>
    <property type="match status" value="1"/>
</dbReference>
<dbReference type="Pfam" id="PF14111">
    <property type="entry name" value="DUF4283"/>
    <property type="match status" value="1"/>
</dbReference>
<dbReference type="InterPro" id="IPR025558">
    <property type="entry name" value="DUF4283"/>
</dbReference>
<dbReference type="AlphaFoldDB" id="A0AAW2WCX0"/>
<feature type="compositionally biased region" description="Low complexity" evidence="1">
    <location>
        <begin position="1"/>
        <end position="16"/>
    </location>
</feature>
<name>A0AAW2WCX0_9LAMI</name>
<reference evidence="3" key="2">
    <citation type="journal article" date="2024" name="Plant">
        <title>Genomic evolution and insights into agronomic trait innovations of Sesamum species.</title>
        <authorList>
            <person name="Miao H."/>
            <person name="Wang L."/>
            <person name="Qu L."/>
            <person name="Liu H."/>
            <person name="Sun Y."/>
            <person name="Le M."/>
            <person name="Wang Q."/>
            <person name="Wei S."/>
            <person name="Zheng Y."/>
            <person name="Lin W."/>
            <person name="Duan Y."/>
            <person name="Cao H."/>
            <person name="Xiong S."/>
            <person name="Wang X."/>
            <person name="Wei L."/>
            <person name="Li C."/>
            <person name="Ma Q."/>
            <person name="Ju M."/>
            <person name="Zhao R."/>
            <person name="Li G."/>
            <person name="Mu C."/>
            <person name="Tian Q."/>
            <person name="Mei H."/>
            <person name="Zhang T."/>
            <person name="Gao T."/>
            <person name="Zhang H."/>
        </authorList>
    </citation>
    <scope>NUCLEOTIDE SEQUENCE</scope>
    <source>
        <strain evidence="3">KEN1</strain>
    </source>
</reference>
<organism evidence="3">
    <name type="scientific">Sesamum latifolium</name>
    <dbReference type="NCBI Taxonomy" id="2727402"/>
    <lineage>
        <taxon>Eukaryota</taxon>
        <taxon>Viridiplantae</taxon>
        <taxon>Streptophyta</taxon>
        <taxon>Embryophyta</taxon>
        <taxon>Tracheophyta</taxon>
        <taxon>Spermatophyta</taxon>
        <taxon>Magnoliopsida</taxon>
        <taxon>eudicotyledons</taxon>
        <taxon>Gunneridae</taxon>
        <taxon>Pentapetalae</taxon>
        <taxon>asterids</taxon>
        <taxon>lamiids</taxon>
        <taxon>Lamiales</taxon>
        <taxon>Pedaliaceae</taxon>
        <taxon>Sesamum</taxon>
    </lineage>
</organism>